<reference evidence="2" key="1">
    <citation type="journal article" date="2020" name="mSystems">
        <title>Genome- and Community-Level Interaction Insights into Carbon Utilization and Element Cycling Functions of Hydrothermarchaeota in Hydrothermal Sediment.</title>
        <authorList>
            <person name="Zhou Z."/>
            <person name="Liu Y."/>
            <person name="Xu W."/>
            <person name="Pan J."/>
            <person name="Luo Z.H."/>
            <person name="Li M."/>
        </authorList>
    </citation>
    <scope>NUCLEOTIDE SEQUENCE [LARGE SCALE GENOMIC DNA]</scope>
    <source>
        <strain evidence="2">HyVt-92</strain>
    </source>
</reference>
<proteinExistence type="predicted"/>
<protein>
    <recommendedName>
        <fullName evidence="3">Glycosyl transferase family 1 domain-containing protein</fullName>
    </recommendedName>
</protein>
<dbReference type="PANTHER" id="PTHR46401:SF2">
    <property type="entry name" value="GLYCOSYLTRANSFERASE WBBK-RELATED"/>
    <property type="match status" value="1"/>
</dbReference>
<dbReference type="Gene3D" id="3.40.50.2000">
    <property type="entry name" value="Glycogen Phosphorylase B"/>
    <property type="match status" value="1"/>
</dbReference>
<dbReference type="Proteomes" id="UP000886070">
    <property type="component" value="Unassembled WGS sequence"/>
</dbReference>
<evidence type="ECO:0000256" key="1">
    <source>
        <dbReference type="ARBA" id="ARBA00022679"/>
    </source>
</evidence>
<accession>A0A7V5HZD8</accession>
<dbReference type="EMBL" id="DRTT01000112">
    <property type="protein sequence ID" value="HHF98644.1"/>
    <property type="molecule type" value="Genomic_DNA"/>
</dbReference>
<organism evidence="2">
    <name type="scientific">Aerophobetes bacterium</name>
    <dbReference type="NCBI Taxonomy" id="2030807"/>
    <lineage>
        <taxon>Bacteria</taxon>
        <taxon>Candidatus Aerophobota</taxon>
    </lineage>
</organism>
<keyword evidence="1" id="KW-0808">Transferase</keyword>
<dbReference type="GO" id="GO:0009103">
    <property type="term" value="P:lipopolysaccharide biosynthetic process"/>
    <property type="evidence" value="ECO:0007669"/>
    <property type="project" value="TreeGrafter"/>
</dbReference>
<comment type="caution">
    <text evidence="2">The sequence shown here is derived from an EMBL/GenBank/DDBJ whole genome shotgun (WGS) entry which is preliminary data.</text>
</comment>
<evidence type="ECO:0000313" key="2">
    <source>
        <dbReference type="EMBL" id="HHF98644.1"/>
    </source>
</evidence>
<gene>
    <name evidence="2" type="ORF">ENL39_04055</name>
</gene>
<dbReference type="AlphaFoldDB" id="A0A7V5HZD8"/>
<name>A0A7V5HZD8_UNCAE</name>
<dbReference type="SUPFAM" id="SSF53756">
    <property type="entry name" value="UDP-Glycosyltransferase/glycogen phosphorylase"/>
    <property type="match status" value="1"/>
</dbReference>
<dbReference type="PANTHER" id="PTHR46401">
    <property type="entry name" value="GLYCOSYLTRANSFERASE WBBK-RELATED"/>
    <property type="match status" value="1"/>
</dbReference>
<evidence type="ECO:0008006" key="3">
    <source>
        <dbReference type="Google" id="ProtNLM"/>
    </source>
</evidence>
<sequence length="496" mass="58124">MKKRLHLGIGHYGIGFQDGVNMVISRNVKALLKICPDLKITLFGKLAKDYREFITPKPASLEYREIKEFDPQEAVKQFGGKPISEQQVHDYMWQGTNIAETLIEKLSDMDVVIAENLGIGIHPAVTYAFYLYTQYSFAARENKKFIYRFHDFVQQRPENFRNVKKFHYSRFGIVPDWHSILYPAFPNIKYIVINRYDWWRLIEHGIEEKNIYYIPHSVDESIIPPDNRSEELRKKIIEREKLSPSVKFIFYPVRCVRRKNVEEAIFLTKFFNSLSKVKLPNSPRLKEKFHLIVSVKPKEGEDARYAQKLIEFVKRYNLPATIGIEELVSWERKYDPQDKNKIIKYGIGDAYRIAELVITTSILEGFGFVYIEPWILERAVIGRNIPAITPDFQAAGMKLGHLYTALLVEGRDFKDIGKEKKDPDEALEERLSRILKLDDPAYVERFIESNETSILATLKLFDEKRRKKLVQRNKEVVKRVYSQEVIGKKIYEVITA</sequence>
<dbReference type="GO" id="GO:0016757">
    <property type="term" value="F:glycosyltransferase activity"/>
    <property type="evidence" value="ECO:0007669"/>
    <property type="project" value="TreeGrafter"/>
</dbReference>